<feature type="repeat" description="PPR" evidence="3">
    <location>
        <begin position="41"/>
        <end position="71"/>
    </location>
</feature>
<feature type="repeat" description="PPR" evidence="3">
    <location>
        <begin position="357"/>
        <end position="391"/>
    </location>
</feature>
<feature type="repeat" description="PPR" evidence="3">
    <location>
        <begin position="255"/>
        <end position="289"/>
    </location>
</feature>
<name>A0AAD4XEL7_9MAGN</name>
<keyword evidence="5" id="KW-1185">Reference proteome</keyword>
<comment type="caution">
    <text evidence="4">The sequence shown here is derived from an EMBL/GenBank/DDBJ whole genome shotgun (WGS) entry which is preliminary data.</text>
</comment>
<gene>
    <name evidence="4" type="ORF">MKW98_014805</name>
</gene>
<dbReference type="EMBL" id="JAJJMB010011095">
    <property type="protein sequence ID" value="KAI3904625.1"/>
    <property type="molecule type" value="Genomic_DNA"/>
</dbReference>
<evidence type="ECO:0000256" key="2">
    <source>
        <dbReference type="ARBA" id="ARBA00022737"/>
    </source>
</evidence>
<accession>A0AAD4XEL7</accession>
<proteinExistence type="inferred from homology"/>
<dbReference type="PROSITE" id="PS51375">
    <property type="entry name" value="PPR"/>
    <property type="match status" value="9"/>
</dbReference>
<feature type="repeat" description="PPR" evidence="3">
    <location>
        <begin position="115"/>
        <end position="149"/>
    </location>
</feature>
<evidence type="ECO:0000313" key="5">
    <source>
        <dbReference type="Proteomes" id="UP001202328"/>
    </source>
</evidence>
<feature type="repeat" description="PPR" evidence="3">
    <location>
        <begin position="80"/>
        <end position="114"/>
    </location>
</feature>
<evidence type="ECO:0000256" key="1">
    <source>
        <dbReference type="ARBA" id="ARBA00007626"/>
    </source>
</evidence>
<feature type="repeat" description="PPR" evidence="3">
    <location>
        <begin position="220"/>
        <end position="254"/>
    </location>
</feature>
<feature type="repeat" description="PPR" evidence="3">
    <location>
        <begin position="150"/>
        <end position="184"/>
    </location>
</feature>
<dbReference type="Gene3D" id="1.25.40.10">
    <property type="entry name" value="Tetratricopeptide repeat domain"/>
    <property type="match status" value="4"/>
</dbReference>
<dbReference type="GO" id="GO:0003729">
    <property type="term" value="F:mRNA binding"/>
    <property type="evidence" value="ECO:0007669"/>
    <property type="project" value="TreeGrafter"/>
</dbReference>
<dbReference type="Pfam" id="PF13041">
    <property type="entry name" value="PPR_2"/>
    <property type="match status" value="4"/>
</dbReference>
<evidence type="ECO:0008006" key="6">
    <source>
        <dbReference type="Google" id="ProtNLM"/>
    </source>
</evidence>
<feature type="repeat" description="PPR" evidence="3">
    <location>
        <begin position="322"/>
        <end position="356"/>
    </location>
</feature>
<dbReference type="AlphaFoldDB" id="A0AAD4XEL7"/>
<reference evidence="4" key="1">
    <citation type="submission" date="2022-04" db="EMBL/GenBank/DDBJ databases">
        <title>A functionally conserved STORR gene fusion in Papaver species that diverged 16.8 million years ago.</title>
        <authorList>
            <person name="Catania T."/>
        </authorList>
    </citation>
    <scope>NUCLEOTIDE SEQUENCE</scope>
    <source>
        <strain evidence="4">S-188037</strain>
    </source>
</reference>
<dbReference type="PANTHER" id="PTHR47938">
    <property type="entry name" value="RESPIRATORY COMPLEX I CHAPERONE (CIA84), PUTATIVE (AFU_ORTHOLOGUE AFUA_2G06020)-RELATED"/>
    <property type="match status" value="1"/>
</dbReference>
<evidence type="ECO:0000313" key="4">
    <source>
        <dbReference type="EMBL" id="KAI3904625.1"/>
    </source>
</evidence>
<dbReference type="NCBIfam" id="TIGR00756">
    <property type="entry name" value="PPR"/>
    <property type="match status" value="8"/>
</dbReference>
<dbReference type="InterPro" id="IPR002885">
    <property type="entry name" value="PPR_rpt"/>
</dbReference>
<protein>
    <recommendedName>
        <fullName evidence="6">Pentatricopeptide repeat-containing protein</fullName>
    </recommendedName>
</protein>
<dbReference type="Pfam" id="PF01535">
    <property type="entry name" value="PPR"/>
    <property type="match status" value="3"/>
</dbReference>
<dbReference type="Pfam" id="PF12854">
    <property type="entry name" value="PPR_1"/>
    <property type="match status" value="1"/>
</dbReference>
<keyword evidence="2" id="KW-0677">Repeat</keyword>
<feature type="repeat" description="PPR" evidence="3">
    <location>
        <begin position="185"/>
        <end position="219"/>
    </location>
</feature>
<dbReference type="InterPro" id="IPR011990">
    <property type="entry name" value="TPR-like_helical_dom_sf"/>
</dbReference>
<dbReference type="PANTHER" id="PTHR47938:SF35">
    <property type="entry name" value="PENTATRICOPEPTIDE REPEAT-CONTAINING PROTEIN 4, MITOCHONDRIAL-RELATED"/>
    <property type="match status" value="1"/>
</dbReference>
<evidence type="ECO:0000256" key="3">
    <source>
        <dbReference type="PROSITE-ProRule" id="PRU00708"/>
    </source>
</evidence>
<dbReference type="Proteomes" id="UP001202328">
    <property type="component" value="Unassembled WGS sequence"/>
</dbReference>
<organism evidence="4 5">
    <name type="scientific">Papaver atlanticum</name>
    <dbReference type="NCBI Taxonomy" id="357466"/>
    <lineage>
        <taxon>Eukaryota</taxon>
        <taxon>Viridiplantae</taxon>
        <taxon>Streptophyta</taxon>
        <taxon>Embryophyta</taxon>
        <taxon>Tracheophyta</taxon>
        <taxon>Spermatophyta</taxon>
        <taxon>Magnoliopsida</taxon>
        <taxon>Ranunculales</taxon>
        <taxon>Papaveraceae</taxon>
        <taxon>Papaveroideae</taxon>
        <taxon>Papaver</taxon>
    </lineage>
</organism>
<comment type="similarity">
    <text evidence="1">Belongs to the PPR family. P subfamily.</text>
</comment>
<sequence>MVCRFSTRLLNISIASLCKTQELNKAENALIDARKLGYSPDIVTYNTLISAYCRFLGFDAAYSFFYEMSDALRQDRVTPDVVTFNSLIAGATRDRLLLVSLFLFAKMLRTGILPDIWTCNTLMNCYFKTGQPQEAIRVHQNFLLDGLSPCAATINTMINGFCENGYVSNALRMFWNYQRRGVSLPIITYNILINGLCKSGRLYEARNMLKELEKSGHKPNVITYTTVMKCCFRSGKIDQGFKIFRDMKRDGYTFDSYAYCTAISAFIKVGMKKEANDCTGQMIKSGIRLDMVSYNTIANLYCKQGKCLDAMSLISEKGSESDEYTSAILIDGLCKTGYVDKAVEQLKQMKADGQKTNSVAYNCVIDRFCKEGSLESAWKVFNEMDVKDSVTYTSLIHGLCKNQNFSLASKLILYCINDGVGVPRSANRAVLRGLRASGAKREEKDLKSKIRMARYLRRFEIKRKNSERITLPHRVKPSPGLSCNVAGNHCAGLSSIILRSLGTGSYTL</sequence>